<dbReference type="EMBL" id="JARBJD010000038">
    <property type="protein sequence ID" value="KAK2958386.1"/>
    <property type="molecule type" value="Genomic_DNA"/>
</dbReference>
<accession>A0ABQ9Y3S8</accession>
<dbReference type="SMART" id="SM00194">
    <property type="entry name" value="PTPc"/>
    <property type="match status" value="1"/>
</dbReference>
<dbReference type="PANTHER" id="PTHR19134:SF449">
    <property type="entry name" value="TYROSINE-PROTEIN PHOSPHATASE 1"/>
    <property type="match status" value="1"/>
</dbReference>
<dbReference type="PROSITE" id="PS00383">
    <property type="entry name" value="TYR_PHOSPHATASE_1"/>
    <property type="match status" value="1"/>
</dbReference>
<reference evidence="3 4" key="1">
    <citation type="journal article" date="2022" name="bioRxiv">
        <title>Genomics of Preaxostyla Flagellates Illuminates Evolutionary Transitions and the Path Towards Mitochondrial Loss.</title>
        <authorList>
            <person name="Novak L.V.F."/>
            <person name="Treitli S.C."/>
            <person name="Pyrih J."/>
            <person name="Halakuc P."/>
            <person name="Pipaliya S.V."/>
            <person name="Vacek V."/>
            <person name="Brzon O."/>
            <person name="Soukal P."/>
            <person name="Eme L."/>
            <person name="Dacks J.B."/>
            <person name="Karnkowska A."/>
            <person name="Elias M."/>
            <person name="Hampl V."/>
        </authorList>
    </citation>
    <scope>NUCLEOTIDE SEQUENCE [LARGE SCALE GENOMIC DNA]</scope>
    <source>
        <strain evidence="3">NAU3</strain>
        <tissue evidence="3">Gut</tissue>
    </source>
</reference>
<feature type="domain" description="Tyrosine specific protein phosphatases" evidence="2">
    <location>
        <begin position="183"/>
        <end position="225"/>
    </location>
</feature>
<dbReference type="InterPro" id="IPR000387">
    <property type="entry name" value="Tyr_Pase_dom"/>
</dbReference>
<dbReference type="CDD" id="cd00047">
    <property type="entry name" value="PTPc"/>
    <property type="match status" value="1"/>
</dbReference>
<evidence type="ECO:0000259" key="2">
    <source>
        <dbReference type="PROSITE" id="PS50056"/>
    </source>
</evidence>
<keyword evidence="3" id="KW-0378">Hydrolase</keyword>
<feature type="domain" description="Tyrosine-protein phosphatase" evidence="1">
    <location>
        <begin position="37"/>
        <end position="316"/>
    </location>
</feature>
<comment type="caution">
    <text evidence="3">The sequence shown here is derived from an EMBL/GenBank/DDBJ whole genome shotgun (WGS) entry which is preliminary data.</text>
</comment>
<dbReference type="InterPro" id="IPR000242">
    <property type="entry name" value="PTP_cat"/>
</dbReference>
<evidence type="ECO:0000313" key="4">
    <source>
        <dbReference type="Proteomes" id="UP001281761"/>
    </source>
</evidence>
<keyword evidence="4" id="KW-1185">Reference proteome</keyword>
<evidence type="ECO:0000313" key="3">
    <source>
        <dbReference type="EMBL" id="KAK2958386.1"/>
    </source>
</evidence>
<dbReference type="GO" id="GO:0004725">
    <property type="term" value="F:protein tyrosine phosphatase activity"/>
    <property type="evidence" value="ECO:0007669"/>
    <property type="project" value="UniProtKB-EC"/>
</dbReference>
<protein>
    <submittedName>
        <fullName evidence="3">Tyrosine-protein phosphatase non-receptor type 2</fullName>
        <ecNumber evidence="3">3.1.3.48</ecNumber>
    </submittedName>
</protein>
<dbReference type="PROSITE" id="PS50055">
    <property type="entry name" value="TYR_PHOSPHATASE_PTP"/>
    <property type="match status" value="1"/>
</dbReference>
<dbReference type="PRINTS" id="PR00700">
    <property type="entry name" value="PRTYPHPHTASE"/>
</dbReference>
<dbReference type="PROSITE" id="PS50056">
    <property type="entry name" value="TYR_PHOSPHATASE_2"/>
    <property type="match status" value="1"/>
</dbReference>
<dbReference type="PANTHER" id="PTHR19134">
    <property type="entry name" value="RECEPTOR-TYPE TYROSINE-PROTEIN PHOSPHATASE"/>
    <property type="match status" value="1"/>
</dbReference>
<dbReference type="EC" id="3.1.3.48" evidence="3"/>
<dbReference type="InterPro" id="IPR016130">
    <property type="entry name" value="Tyr_Pase_AS"/>
</dbReference>
<sequence length="377" mass="42575">MANFDSHAEKLWDMFLSLANEQYTDTAEKASKFPEMNRYINIVPWDSCAVEIDTPRGNYINASLFDRDGFKLILAQAPLPESFESFWAMVYQHNVPIVVKLATETTHPMPPCHRYAPFPEDAQWYGDYLVVSARSTIPPQVKTMIQYLPNLHEVSVYRGQNDKSPHTVTIAHDPVWPDNGIPQNVALLLNYILLTLRLTEGLKFPPVIHCSAGVGRTGTFAAILLCLAPLLIYITSYRLVSPDGSLISPYSNRAKSAESHCFDLRAFEGDVQATKIISQLRPIFPDLIVELRHTRHPQMVQTPDQMGLAMNTVLGFIEYIGLGKQIPPWLKEMKPLLNKVCRPCTPNEFVTAFFPQITNSRDAIQQRVIPIPVLDTI</sequence>
<dbReference type="Gene3D" id="3.90.190.10">
    <property type="entry name" value="Protein tyrosine phosphatase superfamily"/>
    <property type="match status" value="1"/>
</dbReference>
<proteinExistence type="predicted"/>
<dbReference type="Pfam" id="PF00102">
    <property type="entry name" value="Y_phosphatase"/>
    <property type="match status" value="1"/>
</dbReference>
<dbReference type="SUPFAM" id="SSF52799">
    <property type="entry name" value="(Phosphotyrosine protein) phosphatases II"/>
    <property type="match status" value="1"/>
</dbReference>
<dbReference type="InterPro" id="IPR003595">
    <property type="entry name" value="Tyr_Pase_cat"/>
</dbReference>
<dbReference type="InterPro" id="IPR050348">
    <property type="entry name" value="Protein-Tyr_Phosphatase"/>
</dbReference>
<gene>
    <name evidence="3" type="ORF">BLNAU_6656</name>
</gene>
<dbReference type="SMART" id="SM00404">
    <property type="entry name" value="PTPc_motif"/>
    <property type="match status" value="1"/>
</dbReference>
<dbReference type="Proteomes" id="UP001281761">
    <property type="component" value="Unassembled WGS sequence"/>
</dbReference>
<evidence type="ECO:0000259" key="1">
    <source>
        <dbReference type="PROSITE" id="PS50055"/>
    </source>
</evidence>
<dbReference type="InterPro" id="IPR029021">
    <property type="entry name" value="Prot-tyrosine_phosphatase-like"/>
</dbReference>
<name>A0ABQ9Y3S8_9EUKA</name>
<organism evidence="3 4">
    <name type="scientific">Blattamonas nauphoetae</name>
    <dbReference type="NCBI Taxonomy" id="2049346"/>
    <lineage>
        <taxon>Eukaryota</taxon>
        <taxon>Metamonada</taxon>
        <taxon>Preaxostyla</taxon>
        <taxon>Oxymonadida</taxon>
        <taxon>Blattamonas</taxon>
    </lineage>
</organism>